<evidence type="ECO:0008006" key="4">
    <source>
        <dbReference type="Google" id="ProtNLM"/>
    </source>
</evidence>
<feature type="compositionally biased region" description="Basic and acidic residues" evidence="1">
    <location>
        <begin position="332"/>
        <end position="343"/>
    </location>
</feature>
<feature type="region of interest" description="Disordered" evidence="1">
    <location>
        <begin position="265"/>
        <end position="343"/>
    </location>
</feature>
<dbReference type="Gene3D" id="3.40.50.300">
    <property type="entry name" value="P-loop containing nucleotide triphosphate hydrolases"/>
    <property type="match status" value="1"/>
</dbReference>
<dbReference type="InterPro" id="IPR027417">
    <property type="entry name" value="P-loop_NTPase"/>
</dbReference>
<comment type="caution">
    <text evidence="2">The sequence shown here is derived from an EMBL/GenBank/DDBJ whole genome shotgun (WGS) entry which is preliminary data.</text>
</comment>
<evidence type="ECO:0000313" key="3">
    <source>
        <dbReference type="Proteomes" id="UP000664052"/>
    </source>
</evidence>
<feature type="compositionally biased region" description="Basic and acidic residues" evidence="1">
    <location>
        <begin position="265"/>
        <end position="274"/>
    </location>
</feature>
<organism evidence="2 3">
    <name type="scientific">Corallococcus macrosporus</name>
    <dbReference type="NCBI Taxonomy" id="35"/>
    <lineage>
        <taxon>Bacteria</taxon>
        <taxon>Pseudomonadati</taxon>
        <taxon>Myxococcota</taxon>
        <taxon>Myxococcia</taxon>
        <taxon>Myxococcales</taxon>
        <taxon>Cystobacterineae</taxon>
        <taxon>Myxococcaceae</taxon>
        <taxon>Corallococcus</taxon>
    </lineage>
</organism>
<dbReference type="RefSeq" id="WP_207049132.1">
    <property type="nucleotide sequence ID" value="NZ_JAFIMU010000004.1"/>
</dbReference>
<protein>
    <recommendedName>
        <fullName evidence="4">Sulfotransferase family protein</fullName>
    </recommendedName>
</protein>
<name>A0ABS3D5Q4_9BACT</name>
<sequence>MERVPIPTRLYLQDGQAMLQTARLPAAVYEAPFLSDGLRQALSEAEAARSAVSCPVKDLPEEGALPAGLIFHVSRCGSTLVTQMLGTLPGVRGVSEPEALSLYLLHCAQGACAFDAEVFRRLIKAFGRGAAPGGRYVIKFSSWNLLFLDRILAALPEVPWVFLTRDATEVMASNFRNPSAPLRWYRSREPWFKTCFPDWPGDAPDAPEAFFAGCLARYTRKAREHEGPRCLWVDYASLPGMVHSHLLAHFGLEVDAAQRARMAEKGRYRAKGDTRQPFVPDGAAKRAEATEAIREAVKRWLPPPAGPAPESGRADGRQACGHRTRVVNSAPSDERSPPDRPRS</sequence>
<dbReference type="EMBL" id="JAFIMU010000004">
    <property type="protein sequence ID" value="MBN8226998.1"/>
    <property type="molecule type" value="Genomic_DNA"/>
</dbReference>
<dbReference type="Proteomes" id="UP000664052">
    <property type="component" value="Unassembled WGS sequence"/>
</dbReference>
<accession>A0ABS3D5Q4</accession>
<evidence type="ECO:0000256" key="1">
    <source>
        <dbReference type="SAM" id="MobiDB-lite"/>
    </source>
</evidence>
<keyword evidence="3" id="KW-1185">Reference proteome</keyword>
<reference evidence="2 3" key="1">
    <citation type="submission" date="2021-02" db="EMBL/GenBank/DDBJ databases">
        <title>De Novo genome assembly of isolated myxobacteria.</title>
        <authorList>
            <person name="Stevens D.C."/>
        </authorList>
    </citation>
    <scope>NUCLEOTIDE SEQUENCE [LARGE SCALE GENOMIC DNA]</scope>
    <source>
        <strain evidence="2 3">ATCC 29039</strain>
    </source>
</reference>
<proteinExistence type="predicted"/>
<evidence type="ECO:0000313" key="2">
    <source>
        <dbReference type="EMBL" id="MBN8226998.1"/>
    </source>
</evidence>
<dbReference type="SUPFAM" id="SSF52540">
    <property type="entry name" value="P-loop containing nucleoside triphosphate hydrolases"/>
    <property type="match status" value="1"/>
</dbReference>
<feature type="compositionally biased region" description="Basic and acidic residues" evidence="1">
    <location>
        <begin position="283"/>
        <end position="298"/>
    </location>
</feature>
<gene>
    <name evidence="2" type="ORF">JYK02_05680</name>
</gene>